<dbReference type="AlphaFoldDB" id="A0ABD2CQB4"/>
<keyword evidence="2" id="KW-1185">Reference proteome</keyword>
<dbReference type="Proteomes" id="UP001607303">
    <property type="component" value="Unassembled WGS sequence"/>
</dbReference>
<reference evidence="1 2" key="1">
    <citation type="journal article" date="2024" name="Ann. Entomol. Soc. Am.">
        <title>Genomic analyses of the southern and eastern yellowjacket wasps (Hymenoptera: Vespidae) reveal evolutionary signatures of social life.</title>
        <authorList>
            <person name="Catto M.A."/>
            <person name="Caine P.B."/>
            <person name="Orr S.E."/>
            <person name="Hunt B.G."/>
            <person name="Goodisman M.A.D."/>
        </authorList>
    </citation>
    <scope>NUCLEOTIDE SEQUENCE [LARGE SCALE GENOMIC DNA]</scope>
    <source>
        <strain evidence="1">232</strain>
        <tissue evidence="1">Head and thorax</tissue>
    </source>
</reference>
<accession>A0ABD2CQB4</accession>
<organism evidence="1 2">
    <name type="scientific">Vespula maculifrons</name>
    <name type="common">Eastern yellow jacket</name>
    <name type="synonym">Wasp</name>
    <dbReference type="NCBI Taxonomy" id="7453"/>
    <lineage>
        <taxon>Eukaryota</taxon>
        <taxon>Metazoa</taxon>
        <taxon>Ecdysozoa</taxon>
        <taxon>Arthropoda</taxon>
        <taxon>Hexapoda</taxon>
        <taxon>Insecta</taxon>
        <taxon>Pterygota</taxon>
        <taxon>Neoptera</taxon>
        <taxon>Endopterygota</taxon>
        <taxon>Hymenoptera</taxon>
        <taxon>Apocrita</taxon>
        <taxon>Aculeata</taxon>
        <taxon>Vespoidea</taxon>
        <taxon>Vespidae</taxon>
        <taxon>Vespinae</taxon>
        <taxon>Vespula</taxon>
    </lineage>
</organism>
<comment type="caution">
    <text evidence="1">The sequence shown here is derived from an EMBL/GenBank/DDBJ whole genome shotgun (WGS) entry which is preliminary data.</text>
</comment>
<proteinExistence type="predicted"/>
<evidence type="ECO:0008006" key="3">
    <source>
        <dbReference type="Google" id="ProtNLM"/>
    </source>
</evidence>
<protein>
    <recommendedName>
        <fullName evidence="3">Maturase K</fullName>
    </recommendedName>
</protein>
<name>A0ABD2CQB4_VESMC</name>
<dbReference type="EMBL" id="JAYRBN010000035">
    <property type="protein sequence ID" value="KAL2747305.1"/>
    <property type="molecule type" value="Genomic_DNA"/>
</dbReference>
<gene>
    <name evidence="1" type="ORF">V1477_003997</name>
</gene>
<evidence type="ECO:0000313" key="1">
    <source>
        <dbReference type="EMBL" id="KAL2747305.1"/>
    </source>
</evidence>
<evidence type="ECO:0000313" key="2">
    <source>
        <dbReference type="Proteomes" id="UP001607303"/>
    </source>
</evidence>
<sequence>MLRNQLPAAIFRLDSKHQSYLSILMESGRRAHYRKFINFPILVQTVEFETTLLEVIKLLTNLKIRFKLEQLLL</sequence>